<dbReference type="InterPro" id="IPR005841">
    <property type="entry name" value="Alpha-D-phosphohexomutase_SF"/>
</dbReference>
<evidence type="ECO:0000256" key="8">
    <source>
        <dbReference type="ARBA" id="ARBA00022842"/>
    </source>
</evidence>
<sequence length="457" mass="49400">MTTRLPAFKAYDIRGRVPDELNPDIAYRLGIAYAERFAPKKIALGRDVRHSSLPLLKALAHGFNARGVEVLDIGLCGTEEIYWAAQQPGVDGGIEVTASHNPMDYNGMKLVRGGSIPISGDTGLREIEEAVAASTATCPEGEPVVTKASYRDGYVQHLLSYVDTSKLKPLKIVVNAGNGVAGVVVDAIEKSLPFTFIKVHHEPDGDFPNGIPNPLLPEMRAPTADAVKAHGADFGVAWDGDFDRCFLFDENGGFIEGYYIVGLLAEALLKKEPGGKIIHDPRLTWNTVDVVESAGGVPVMSKTGHAFIKERMRKENAIYGGEMSAHHYFRDFAYCDNGNIPWLLAAALISESGKPLSKLVEERMKAFPASGEINRKVADVKATIARIESAYAPKASAIDKTDGISLDFGSWRFNLRGSNTEPVLRLNVESRADEALMNAKTQEILALIDAGGATAAH</sequence>
<comment type="pathway">
    <text evidence="3">Nucleotide-sugar biosynthesis; GDP-alpha-D-mannose biosynthesis; alpha-D-mannose 1-phosphate from D-fructose 6-phosphate: step 2/2.</text>
</comment>
<dbReference type="PRINTS" id="PR00509">
    <property type="entry name" value="PGMPMM"/>
</dbReference>
<dbReference type="Pfam" id="PF00408">
    <property type="entry name" value="PGM_PMM_IV"/>
    <property type="match status" value="1"/>
</dbReference>
<evidence type="ECO:0000259" key="14">
    <source>
        <dbReference type="Pfam" id="PF02880"/>
    </source>
</evidence>
<evidence type="ECO:0000256" key="1">
    <source>
        <dbReference type="ARBA" id="ARBA00000586"/>
    </source>
</evidence>
<dbReference type="InterPro" id="IPR005843">
    <property type="entry name" value="A-D-PHexomutase_C"/>
</dbReference>
<dbReference type="Proteomes" id="UP000003704">
    <property type="component" value="Unassembled WGS sequence"/>
</dbReference>
<dbReference type="GO" id="GO:0005975">
    <property type="term" value="P:carbohydrate metabolic process"/>
    <property type="evidence" value="ECO:0007669"/>
    <property type="project" value="InterPro"/>
</dbReference>
<dbReference type="AlphaFoldDB" id="I8HXK8"/>
<organism evidence="15 16">
    <name type="scientific">Hydrocarboniphaga effusa AP103</name>
    <dbReference type="NCBI Taxonomy" id="1172194"/>
    <lineage>
        <taxon>Bacteria</taxon>
        <taxon>Pseudomonadati</taxon>
        <taxon>Pseudomonadota</taxon>
        <taxon>Gammaproteobacteria</taxon>
        <taxon>Nevskiales</taxon>
        <taxon>Nevskiaceae</taxon>
        <taxon>Hydrocarboniphaga</taxon>
    </lineage>
</organism>
<dbReference type="SUPFAM" id="SSF53738">
    <property type="entry name" value="Phosphoglucomutase, first 3 domains"/>
    <property type="match status" value="3"/>
</dbReference>
<dbReference type="RefSeq" id="WP_007187501.1">
    <property type="nucleotide sequence ID" value="NZ_AKGD01000004.1"/>
</dbReference>
<comment type="caution">
    <text evidence="15">The sequence shown here is derived from an EMBL/GenBank/DDBJ whole genome shotgun (WGS) entry which is preliminary data.</text>
</comment>
<evidence type="ECO:0000259" key="13">
    <source>
        <dbReference type="Pfam" id="PF02879"/>
    </source>
</evidence>
<gene>
    <name evidence="15" type="ORF">WQQ_45660</name>
</gene>
<dbReference type="GO" id="GO:0000287">
    <property type="term" value="F:magnesium ion binding"/>
    <property type="evidence" value="ECO:0007669"/>
    <property type="project" value="InterPro"/>
</dbReference>
<dbReference type="PATRIC" id="fig|1172194.4.peg.4428"/>
<feature type="domain" description="Alpha-D-phosphohexomutase alpha/beta/alpha" evidence="14">
    <location>
        <begin position="257"/>
        <end position="366"/>
    </location>
</feature>
<keyword evidence="6" id="KW-0597">Phosphoprotein</keyword>
<feature type="domain" description="Alpha-D-phosphohexomutase C-terminal" evidence="11">
    <location>
        <begin position="372"/>
        <end position="440"/>
    </location>
</feature>
<dbReference type="Pfam" id="PF02880">
    <property type="entry name" value="PGM_PMM_III"/>
    <property type="match status" value="1"/>
</dbReference>
<dbReference type="Gene3D" id="3.40.120.10">
    <property type="entry name" value="Alpha-D-Glucose-1,6-Bisphosphate, subunit A, domain 3"/>
    <property type="match status" value="3"/>
</dbReference>
<comment type="similarity">
    <text evidence="4 10">Belongs to the phosphohexose mutase family.</text>
</comment>
<dbReference type="InterPro" id="IPR016066">
    <property type="entry name" value="A-D-PHexomutase_CS"/>
</dbReference>
<evidence type="ECO:0000256" key="10">
    <source>
        <dbReference type="RuleBase" id="RU004326"/>
    </source>
</evidence>
<dbReference type="PANTHER" id="PTHR43771:SF1">
    <property type="entry name" value="PHOSPHOMANNOMUTASE"/>
    <property type="match status" value="1"/>
</dbReference>
<dbReference type="PANTHER" id="PTHR43771">
    <property type="entry name" value="PHOSPHOMANNOMUTASE"/>
    <property type="match status" value="1"/>
</dbReference>
<dbReference type="EC" id="5.4.2.8" evidence="5"/>
<dbReference type="InterPro" id="IPR005844">
    <property type="entry name" value="A-D-PHexomutase_a/b/a-I"/>
</dbReference>
<feature type="domain" description="Alpha-D-phosphohexomutase alpha/beta/alpha" evidence="13">
    <location>
        <begin position="153"/>
        <end position="252"/>
    </location>
</feature>
<dbReference type="InterPro" id="IPR036900">
    <property type="entry name" value="A-D-PHexomutase_C_sf"/>
</dbReference>
<evidence type="ECO:0000256" key="6">
    <source>
        <dbReference type="ARBA" id="ARBA00022553"/>
    </source>
</evidence>
<keyword evidence="7 10" id="KW-0479">Metal-binding</keyword>
<accession>I8HXK8</accession>
<evidence type="ECO:0000259" key="11">
    <source>
        <dbReference type="Pfam" id="PF00408"/>
    </source>
</evidence>
<dbReference type="Pfam" id="PF02879">
    <property type="entry name" value="PGM_PMM_II"/>
    <property type="match status" value="1"/>
</dbReference>
<dbReference type="InterPro" id="IPR005845">
    <property type="entry name" value="A-D-PHexomutase_a/b/a-II"/>
</dbReference>
<evidence type="ECO:0000256" key="4">
    <source>
        <dbReference type="ARBA" id="ARBA00010231"/>
    </source>
</evidence>
<evidence type="ECO:0000313" key="16">
    <source>
        <dbReference type="Proteomes" id="UP000003704"/>
    </source>
</evidence>
<dbReference type="OrthoDB" id="9803322at2"/>
<evidence type="ECO:0000256" key="5">
    <source>
        <dbReference type="ARBA" id="ARBA00012730"/>
    </source>
</evidence>
<keyword evidence="16" id="KW-1185">Reference proteome</keyword>
<proteinExistence type="inferred from homology"/>
<keyword evidence="8 10" id="KW-0460">Magnesium</keyword>
<dbReference type="GO" id="GO:0004615">
    <property type="term" value="F:phosphomannomutase activity"/>
    <property type="evidence" value="ECO:0007669"/>
    <property type="project" value="UniProtKB-EC"/>
</dbReference>
<dbReference type="Gene3D" id="3.30.310.50">
    <property type="entry name" value="Alpha-D-phosphohexomutase, C-terminal domain"/>
    <property type="match status" value="1"/>
</dbReference>
<dbReference type="CDD" id="cd03089">
    <property type="entry name" value="PMM_PGM"/>
    <property type="match status" value="1"/>
</dbReference>
<dbReference type="PROSITE" id="PS00710">
    <property type="entry name" value="PGM_PMM"/>
    <property type="match status" value="1"/>
</dbReference>
<dbReference type="EMBL" id="AKGD01000004">
    <property type="protein sequence ID" value="EIT68131.1"/>
    <property type="molecule type" value="Genomic_DNA"/>
</dbReference>
<protein>
    <recommendedName>
        <fullName evidence="5">phosphomannomutase</fullName>
        <ecNumber evidence="5">5.4.2.8</ecNumber>
    </recommendedName>
</protein>
<name>I8HXK8_9GAMM</name>
<feature type="domain" description="Alpha-D-phosphohexomutase alpha/beta/alpha" evidence="12">
    <location>
        <begin position="7"/>
        <end position="134"/>
    </location>
</feature>
<evidence type="ECO:0000256" key="9">
    <source>
        <dbReference type="ARBA" id="ARBA00023235"/>
    </source>
</evidence>
<reference evidence="15 16" key="1">
    <citation type="journal article" date="2012" name="J. Bacteriol.">
        <title>Genome Sequence of n-Alkane-Degrading Hydrocarboniphaga effusa Strain AP103T (ATCC BAA-332T).</title>
        <authorList>
            <person name="Chang H.K."/>
            <person name="Zylstra G.J."/>
            <person name="Chae J.C."/>
        </authorList>
    </citation>
    <scope>NUCLEOTIDE SEQUENCE [LARGE SCALE GENOMIC DNA]</scope>
    <source>
        <strain evidence="15 16">AP103</strain>
    </source>
</reference>
<dbReference type="Pfam" id="PF02878">
    <property type="entry name" value="PGM_PMM_I"/>
    <property type="match status" value="1"/>
</dbReference>
<evidence type="ECO:0000256" key="7">
    <source>
        <dbReference type="ARBA" id="ARBA00022723"/>
    </source>
</evidence>
<dbReference type="STRING" id="1172194.WQQ_45660"/>
<evidence type="ECO:0000259" key="12">
    <source>
        <dbReference type="Pfam" id="PF02878"/>
    </source>
</evidence>
<dbReference type="InterPro" id="IPR016055">
    <property type="entry name" value="A-D-PHexomutase_a/b/a-I/II/III"/>
</dbReference>
<dbReference type="InterPro" id="IPR005846">
    <property type="entry name" value="A-D-PHexomutase_a/b/a-III"/>
</dbReference>
<evidence type="ECO:0000256" key="3">
    <source>
        <dbReference type="ARBA" id="ARBA00004699"/>
    </source>
</evidence>
<dbReference type="SUPFAM" id="SSF55957">
    <property type="entry name" value="Phosphoglucomutase, C-terminal domain"/>
    <property type="match status" value="1"/>
</dbReference>
<comment type="cofactor">
    <cofactor evidence="2">
        <name>Mg(2+)</name>
        <dbReference type="ChEBI" id="CHEBI:18420"/>
    </cofactor>
</comment>
<comment type="catalytic activity">
    <reaction evidence="1">
        <text>alpha-D-mannose 1-phosphate = D-mannose 6-phosphate</text>
        <dbReference type="Rhea" id="RHEA:11140"/>
        <dbReference type="ChEBI" id="CHEBI:58409"/>
        <dbReference type="ChEBI" id="CHEBI:58735"/>
        <dbReference type="EC" id="5.4.2.8"/>
    </reaction>
</comment>
<keyword evidence="9" id="KW-0413">Isomerase</keyword>
<evidence type="ECO:0000256" key="2">
    <source>
        <dbReference type="ARBA" id="ARBA00001946"/>
    </source>
</evidence>
<evidence type="ECO:0000313" key="15">
    <source>
        <dbReference type="EMBL" id="EIT68131.1"/>
    </source>
</evidence>